<dbReference type="Pfam" id="PF06877">
    <property type="entry name" value="RraB"/>
    <property type="match status" value="1"/>
</dbReference>
<comment type="caution">
    <text evidence="2">The sequence shown here is derived from an EMBL/GenBank/DDBJ whole genome shotgun (WGS) entry which is preliminary data.</text>
</comment>
<dbReference type="InterPro" id="IPR036701">
    <property type="entry name" value="RraB-like_sf"/>
</dbReference>
<dbReference type="SUPFAM" id="SSF89946">
    <property type="entry name" value="Hypothetical protein VC0424"/>
    <property type="match status" value="1"/>
</dbReference>
<accession>A0ABY2UD20</accession>
<dbReference type="EMBL" id="VANI01000035">
    <property type="protein sequence ID" value="TLM73365.1"/>
    <property type="molecule type" value="Genomic_DNA"/>
</dbReference>
<name>A0ABY2UD20_9GAMM</name>
<protein>
    <submittedName>
        <fullName evidence="2">Ribonuclease E inhibitor RraB</fullName>
    </submittedName>
</protein>
<evidence type="ECO:0000313" key="2">
    <source>
        <dbReference type="EMBL" id="TLM73365.1"/>
    </source>
</evidence>
<organism evidence="2 3">
    <name type="scientific">Microbulbifer harenosus</name>
    <dbReference type="NCBI Taxonomy" id="2576840"/>
    <lineage>
        <taxon>Bacteria</taxon>
        <taxon>Pseudomonadati</taxon>
        <taxon>Pseudomonadota</taxon>
        <taxon>Gammaproteobacteria</taxon>
        <taxon>Cellvibrionales</taxon>
        <taxon>Microbulbiferaceae</taxon>
        <taxon>Microbulbifer</taxon>
    </lineage>
</organism>
<evidence type="ECO:0000313" key="3">
    <source>
        <dbReference type="Proteomes" id="UP000306791"/>
    </source>
</evidence>
<evidence type="ECO:0000259" key="1">
    <source>
        <dbReference type="Pfam" id="PF06877"/>
    </source>
</evidence>
<feature type="domain" description="Regulator of ribonuclease activity B" evidence="1">
    <location>
        <begin position="6"/>
        <end position="108"/>
    </location>
</feature>
<reference evidence="2 3" key="1">
    <citation type="submission" date="2019-05" db="EMBL/GenBank/DDBJ databases">
        <title>Microbulbifer harenosus sp. nov., an alginate-degrading bacterium isolated from coastal sand.</title>
        <authorList>
            <person name="Huang H."/>
            <person name="Mo K."/>
            <person name="Bao S."/>
        </authorList>
    </citation>
    <scope>NUCLEOTIDE SEQUENCE [LARGE SCALE GENOMIC DNA]</scope>
    <source>
        <strain evidence="2 3">HB161719</strain>
    </source>
</reference>
<gene>
    <name evidence="2" type="ORF">FDY93_19120</name>
</gene>
<proteinExistence type="predicted"/>
<sequence length="111" mass="12789">MMYPDDVNGDVFRRLEEHNFDFSKEYPVDFYAVYATEEEADSIAKLYVQDWKNGGNFKNIETRPCEKGGMELELVPIMKLTYENIVGFENTLAERTSKVNGYLDGWGVLGD</sequence>
<dbReference type="InterPro" id="IPR009671">
    <property type="entry name" value="RraB_dom"/>
</dbReference>
<dbReference type="Gene3D" id="3.30.70.970">
    <property type="entry name" value="RraB-like"/>
    <property type="match status" value="1"/>
</dbReference>
<keyword evidence="3" id="KW-1185">Reference proteome</keyword>
<dbReference type="Proteomes" id="UP000306791">
    <property type="component" value="Unassembled WGS sequence"/>
</dbReference>